<dbReference type="Proteomes" id="UP000535501">
    <property type="component" value="Unassembled WGS sequence"/>
</dbReference>
<dbReference type="InterPro" id="IPR036102">
    <property type="entry name" value="OsmC/Ohrsf"/>
</dbReference>
<dbReference type="PANTHER" id="PTHR34352">
    <property type="entry name" value="PROTEIN YHFA"/>
    <property type="match status" value="1"/>
</dbReference>
<organism evidence="2 3">
    <name type="scientific">Pseudorhizobium flavum</name>
    <dbReference type="NCBI Taxonomy" id="1335061"/>
    <lineage>
        <taxon>Bacteria</taxon>
        <taxon>Pseudomonadati</taxon>
        <taxon>Pseudomonadota</taxon>
        <taxon>Alphaproteobacteria</taxon>
        <taxon>Hyphomicrobiales</taxon>
        <taxon>Rhizobiaceae</taxon>
        <taxon>Rhizobium/Agrobacterium group</taxon>
        <taxon>Pseudorhizobium</taxon>
    </lineage>
</organism>
<evidence type="ECO:0000313" key="3">
    <source>
        <dbReference type="Proteomes" id="UP000535501"/>
    </source>
</evidence>
<evidence type="ECO:0000313" key="2">
    <source>
        <dbReference type="EMBL" id="MBB6179513.1"/>
    </source>
</evidence>
<accession>A0A7W9YW55</accession>
<protein>
    <submittedName>
        <fullName evidence="2">Putative OsmC-like protein</fullName>
    </submittedName>
</protein>
<dbReference type="Pfam" id="PF02566">
    <property type="entry name" value="OsmC"/>
    <property type="match status" value="1"/>
</dbReference>
<dbReference type="RefSeq" id="WP_077546023.1">
    <property type="nucleotide sequence ID" value="NZ_CANLQM010000003.1"/>
</dbReference>
<dbReference type="AlphaFoldDB" id="A0A7W9YW55"/>
<dbReference type="EMBL" id="JACHEJ010000002">
    <property type="protein sequence ID" value="MBB6179513.1"/>
    <property type="molecule type" value="Genomic_DNA"/>
</dbReference>
<evidence type="ECO:0000256" key="1">
    <source>
        <dbReference type="SAM" id="MobiDB-lite"/>
    </source>
</evidence>
<proteinExistence type="predicted"/>
<feature type="region of interest" description="Disordered" evidence="1">
    <location>
        <begin position="1"/>
        <end position="29"/>
    </location>
</feature>
<dbReference type="Gene3D" id="3.30.300.20">
    <property type="match status" value="1"/>
</dbReference>
<dbReference type="PANTHER" id="PTHR34352:SF1">
    <property type="entry name" value="PROTEIN YHFA"/>
    <property type="match status" value="1"/>
</dbReference>
<dbReference type="InterPro" id="IPR003718">
    <property type="entry name" value="OsmC/Ohr_fam"/>
</dbReference>
<comment type="caution">
    <text evidence="2">The sequence shown here is derived from an EMBL/GenBank/DDBJ whole genome shotgun (WGS) entry which is preliminary data.</text>
</comment>
<name>A0A7W9YW55_9HYPH</name>
<keyword evidence="3" id="KW-1185">Reference proteome</keyword>
<gene>
    <name evidence="2" type="ORF">HNQ75_001467</name>
</gene>
<dbReference type="SUPFAM" id="SSF82784">
    <property type="entry name" value="OsmC-like"/>
    <property type="match status" value="1"/>
</dbReference>
<sequence>MVELHPQRRAASSTARLGRTGRPVVTSGGGQTIDVAPAGLDPGFTPIDLLYSSLASCLAISARIAASELRLLDRLEVVTVQVTGDKAEDGPGRIGEIFCELTVKGNFDPAQLAQIAKRAEEICTVSNTLRQSPAMCVTVQEN</sequence>
<reference evidence="2 3" key="1">
    <citation type="submission" date="2020-08" db="EMBL/GenBank/DDBJ databases">
        <title>Genomic Encyclopedia of Type Strains, Phase IV (KMG-IV): sequencing the most valuable type-strain genomes for metagenomic binning, comparative biology and taxonomic classification.</title>
        <authorList>
            <person name="Goeker M."/>
        </authorList>
    </citation>
    <scope>NUCLEOTIDE SEQUENCE [LARGE SCALE GENOMIC DNA]</scope>
    <source>
        <strain evidence="2 3">DSM 102134</strain>
    </source>
</reference>
<dbReference type="InterPro" id="IPR015946">
    <property type="entry name" value="KH_dom-like_a/b"/>
</dbReference>